<dbReference type="GO" id="GO:0005829">
    <property type="term" value="C:cytosol"/>
    <property type="evidence" value="ECO:0007669"/>
    <property type="project" value="TreeGrafter"/>
</dbReference>
<dbReference type="Gene3D" id="3.30.160.880">
    <property type="entry name" value="Cell division protein ZapA protomer, N-terminal domain"/>
    <property type="match status" value="1"/>
</dbReference>
<evidence type="ECO:0000256" key="8">
    <source>
        <dbReference type="ARBA" id="ARBA00026068"/>
    </source>
</evidence>
<dbReference type="GO" id="GO:0000917">
    <property type="term" value="P:division septum assembly"/>
    <property type="evidence" value="ECO:0007669"/>
    <property type="project" value="UniProtKB-KW"/>
</dbReference>
<organism evidence="10">
    <name type="scientific">marine metagenome</name>
    <dbReference type="NCBI Taxonomy" id="408172"/>
    <lineage>
        <taxon>unclassified sequences</taxon>
        <taxon>metagenomes</taxon>
        <taxon>ecological metagenomes</taxon>
    </lineage>
</organism>
<comment type="function">
    <text evidence="7">Activator of cell division through the inhibition of FtsZ GTPase activity, therefore promoting FtsZ assembly into bundles of protofilaments necessary for the formation of the division Z ring. It is recruited early at mid-cell but it is not essential for cell division.</text>
</comment>
<dbReference type="GO" id="GO:0000921">
    <property type="term" value="P:septin ring assembly"/>
    <property type="evidence" value="ECO:0007669"/>
    <property type="project" value="TreeGrafter"/>
</dbReference>
<dbReference type="GO" id="GO:0043093">
    <property type="term" value="P:FtsZ-dependent cytokinesis"/>
    <property type="evidence" value="ECO:0007669"/>
    <property type="project" value="TreeGrafter"/>
</dbReference>
<dbReference type="PANTHER" id="PTHR34981">
    <property type="entry name" value="CELL DIVISION PROTEIN ZAPA"/>
    <property type="match status" value="1"/>
</dbReference>
<dbReference type="GO" id="GO:0032153">
    <property type="term" value="C:cell division site"/>
    <property type="evidence" value="ECO:0007669"/>
    <property type="project" value="TreeGrafter"/>
</dbReference>
<dbReference type="GO" id="GO:0030428">
    <property type="term" value="C:cell septum"/>
    <property type="evidence" value="ECO:0007669"/>
    <property type="project" value="TreeGrafter"/>
</dbReference>
<evidence type="ECO:0000256" key="2">
    <source>
        <dbReference type="ARBA" id="ARBA00015195"/>
    </source>
</evidence>
<dbReference type="InterPro" id="IPR042233">
    <property type="entry name" value="Cell_div_ZapA_N"/>
</dbReference>
<gene>
    <name evidence="10" type="ORF">METZ01_LOCUS94296</name>
</gene>
<evidence type="ECO:0000256" key="3">
    <source>
        <dbReference type="ARBA" id="ARBA00022490"/>
    </source>
</evidence>
<comment type="subcellular location">
    <subcellularLocation>
        <location evidence="1">Cytoplasm</location>
    </subcellularLocation>
</comment>
<evidence type="ECO:0000256" key="9">
    <source>
        <dbReference type="ARBA" id="ARBA00033158"/>
    </source>
</evidence>
<evidence type="ECO:0000256" key="7">
    <source>
        <dbReference type="ARBA" id="ARBA00024910"/>
    </source>
</evidence>
<evidence type="ECO:0000256" key="1">
    <source>
        <dbReference type="ARBA" id="ARBA00004496"/>
    </source>
</evidence>
<protein>
    <recommendedName>
        <fullName evidence="2">Cell division protein ZapA</fullName>
    </recommendedName>
    <alternativeName>
        <fullName evidence="9">Z ring-associated protein ZapA</fullName>
    </alternativeName>
</protein>
<dbReference type="SUPFAM" id="SSF102829">
    <property type="entry name" value="Cell division protein ZapA-like"/>
    <property type="match status" value="1"/>
</dbReference>
<evidence type="ECO:0000256" key="4">
    <source>
        <dbReference type="ARBA" id="ARBA00022618"/>
    </source>
</evidence>
<accession>A0A381VMD7</accession>
<name>A0A381VMD7_9ZZZZ</name>
<evidence type="ECO:0000313" key="10">
    <source>
        <dbReference type="EMBL" id="SVA41442.1"/>
    </source>
</evidence>
<proteinExistence type="predicted"/>
<dbReference type="Gene3D" id="1.20.5.50">
    <property type="match status" value="1"/>
</dbReference>
<keyword evidence="3" id="KW-0963">Cytoplasm</keyword>
<keyword evidence="6" id="KW-0131">Cell cycle</keyword>
<dbReference type="Pfam" id="PF05164">
    <property type="entry name" value="ZapA"/>
    <property type="match status" value="1"/>
</dbReference>
<evidence type="ECO:0000256" key="5">
    <source>
        <dbReference type="ARBA" id="ARBA00023210"/>
    </source>
</evidence>
<dbReference type="EMBL" id="UINC01009236">
    <property type="protein sequence ID" value="SVA41442.1"/>
    <property type="molecule type" value="Genomic_DNA"/>
</dbReference>
<dbReference type="InterPro" id="IPR036192">
    <property type="entry name" value="Cell_div_ZapA-like_sf"/>
</dbReference>
<keyword evidence="5" id="KW-0717">Septation</keyword>
<evidence type="ECO:0000256" key="6">
    <source>
        <dbReference type="ARBA" id="ARBA00023306"/>
    </source>
</evidence>
<dbReference type="AlphaFoldDB" id="A0A381VMD7"/>
<dbReference type="InterPro" id="IPR007838">
    <property type="entry name" value="Cell_div_ZapA-like"/>
</dbReference>
<reference evidence="10" key="1">
    <citation type="submission" date="2018-05" db="EMBL/GenBank/DDBJ databases">
        <authorList>
            <person name="Lanie J.A."/>
            <person name="Ng W.-L."/>
            <person name="Kazmierczak K.M."/>
            <person name="Andrzejewski T.M."/>
            <person name="Davidsen T.M."/>
            <person name="Wayne K.J."/>
            <person name="Tettelin H."/>
            <person name="Glass J.I."/>
            <person name="Rusch D."/>
            <person name="Podicherti R."/>
            <person name="Tsui H.-C.T."/>
            <person name="Winkler M.E."/>
        </authorList>
    </citation>
    <scope>NUCLEOTIDE SEQUENCE</scope>
</reference>
<comment type="subunit">
    <text evidence="8">Homodimer. Interacts with FtsZ.</text>
</comment>
<keyword evidence="4" id="KW-0132">Cell division</keyword>
<sequence>MGEQFTIKCSPEQKANLIKAAALVHETMKKIDEQGTAFGLNRIAVMAALNIANDAITGNADMATKIRTEYDVELDLLEVQKKLETIHNQVENSLTSNQDLKLQ</sequence>
<dbReference type="PANTHER" id="PTHR34981:SF1">
    <property type="entry name" value="CELL DIVISION PROTEIN ZAPA"/>
    <property type="match status" value="1"/>
</dbReference>